<evidence type="ECO:0000313" key="6">
    <source>
        <dbReference type="EMBL" id="KAH8102048.1"/>
    </source>
</evidence>
<reference evidence="6" key="1">
    <citation type="journal article" date="2021" name="New Phytol.">
        <title>Evolutionary innovations through gain and loss of genes in the ectomycorrhizal Boletales.</title>
        <authorList>
            <person name="Wu G."/>
            <person name="Miyauchi S."/>
            <person name="Morin E."/>
            <person name="Kuo A."/>
            <person name="Drula E."/>
            <person name="Varga T."/>
            <person name="Kohler A."/>
            <person name="Feng B."/>
            <person name="Cao Y."/>
            <person name="Lipzen A."/>
            <person name="Daum C."/>
            <person name="Hundley H."/>
            <person name="Pangilinan J."/>
            <person name="Johnson J."/>
            <person name="Barry K."/>
            <person name="LaButti K."/>
            <person name="Ng V."/>
            <person name="Ahrendt S."/>
            <person name="Min B."/>
            <person name="Choi I.G."/>
            <person name="Park H."/>
            <person name="Plett J.M."/>
            <person name="Magnuson J."/>
            <person name="Spatafora J.W."/>
            <person name="Nagy L.G."/>
            <person name="Henrissat B."/>
            <person name="Grigoriev I.V."/>
            <person name="Yang Z.L."/>
            <person name="Xu J."/>
            <person name="Martin F.M."/>
        </authorList>
    </citation>
    <scope>NUCLEOTIDE SEQUENCE</scope>
    <source>
        <strain evidence="6">KKN 215</strain>
    </source>
</reference>
<dbReference type="PRINTS" id="PR00069">
    <property type="entry name" value="ALDKETRDTASE"/>
</dbReference>
<comment type="caution">
    <text evidence="6">The sequence shown here is derived from an EMBL/GenBank/DDBJ whole genome shotgun (WGS) entry which is preliminary data.</text>
</comment>
<dbReference type="PROSITE" id="PS00798">
    <property type="entry name" value="ALDOKETO_REDUCTASE_1"/>
    <property type="match status" value="1"/>
</dbReference>
<accession>A0A8K0UQU6</accession>
<dbReference type="Gene3D" id="3.20.20.100">
    <property type="entry name" value="NADP-dependent oxidoreductase domain"/>
    <property type="match status" value="1"/>
</dbReference>
<evidence type="ECO:0000259" key="5">
    <source>
        <dbReference type="Pfam" id="PF00248"/>
    </source>
</evidence>
<dbReference type="GO" id="GO:0016616">
    <property type="term" value="F:oxidoreductase activity, acting on the CH-OH group of donors, NAD or NADP as acceptor"/>
    <property type="evidence" value="ECO:0007669"/>
    <property type="project" value="UniProtKB-ARBA"/>
</dbReference>
<dbReference type="EMBL" id="JAEVFJ010000010">
    <property type="protein sequence ID" value="KAH8102048.1"/>
    <property type="molecule type" value="Genomic_DNA"/>
</dbReference>
<dbReference type="PROSITE" id="PS00063">
    <property type="entry name" value="ALDOKETO_REDUCTASE_3"/>
    <property type="match status" value="1"/>
</dbReference>
<dbReference type="InterPro" id="IPR018170">
    <property type="entry name" value="Aldo/ket_reductase_CS"/>
</dbReference>
<proteinExistence type="predicted"/>
<dbReference type="InterPro" id="IPR036812">
    <property type="entry name" value="NAD(P)_OxRdtase_dom_sf"/>
</dbReference>
<evidence type="ECO:0000256" key="3">
    <source>
        <dbReference type="PIRSR" id="PIRSR000097-2"/>
    </source>
</evidence>
<evidence type="ECO:0000313" key="7">
    <source>
        <dbReference type="Proteomes" id="UP000813824"/>
    </source>
</evidence>
<dbReference type="PIRSF" id="PIRSF000097">
    <property type="entry name" value="AKR"/>
    <property type="match status" value="1"/>
</dbReference>
<dbReference type="Pfam" id="PF00248">
    <property type="entry name" value="Aldo_ket_red"/>
    <property type="match status" value="1"/>
</dbReference>
<evidence type="ECO:0000256" key="4">
    <source>
        <dbReference type="PIRSR" id="PIRSR000097-3"/>
    </source>
</evidence>
<dbReference type="PANTHER" id="PTHR43827">
    <property type="entry name" value="2,5-DIKETO-D-GLUCONIC ACID REDUCTASE"/>
    <property type="match status" value="1"/>
</dbReference>
<dbReference type="CDD" id="cd19071">
    <property type="entry name" value="AKR_AKR1-5-like"/>
    <property type="match status" value="1"/>
</dbReference>
<keyword evidence="7" id="KW-1185">Reference proteome</keyword>
<feature type="site" description="Lowers pKa of active site Tyr" evidence="4">
    <location>
        <position position="85"/>
    </location>
</feature>
<keyword evidence="1" id="KW-0560">Oxidoreductase</keyword>
<dbReference type="Proteomes" id="UP000813824">
    <property type="component" value="Unassembled WGS sequence"/>
</dbReference>
<dbReference type="AlphaFoldDB" id="A0A8K0UQU6"/>
<dbReference type="SUPFAM" id="SSF51430">
    <property type="entry name" value="NAD(P)-linked oxidoreductase"/>
    <property type="match status" value="1"/>
</dbReference>
<gene>
    <name evidence="6" type="ORF">BXZ70DRAFT_906056</name>
</gene>
<feature type="active site" description="Proton donor" evidence="2">
    <location>
        <position position="60"/>
    </location>
</feature>
<dbReference type="FunFam" id="3.20.20.100:FF:000002">
    <property type="entry name" value="2,5-diketo-D-gluconic acid reductase A"/>
    <property type="match status" value="1"/>
</dbReference>
<protein>
    <submittedName>
        <fullName evidence="6">Aldo/keto reductase</fullName>
    </submittedName>
</protein>
<feature type="binding site" evidence="3">
    <location>
        <position position="115"/>
    </location>
    <ligand>
        <name>substrate</name>
    </ligand>
</feature>
<organism evidence="6 7">
    <name type="scientific">Cristinia sonorae</name>
    <dbReference type="NCBI Taxonomy" id="1940300"/>
    <lineage>
        <taxon>Eukaryota</taxon>
        <taxon>Fungi</taxon>
        <taxon>Dikarya</taxon>
        <taxon>Basidiomycota</taxon>
        <taxon>Agaricomycotina</taxon>
        <taxon>Agaricomycetes</taxon>
        <taxon>Agaricomycetidae</taxon>
        <taxon>Agaricales</taxon>
        <taxon>Pleurotineae</taxon>
        <taxon>Stephanosporaceae</taxon>
        <taxon>Cristinia</taxon>
    </lineage>
</organism>
<evidence type="ECO:0000256" key="2">
    <source>
        <dbReference type="PIRSR" id="PIRSR000097-1"/>
    </source>
</evidence>
<feature type="domain" description="NADP-dependent oxidoreductase" evidence="5">
    <location>
        <begin position="21"/>
        <end position="277"/>
    </location>
</feature>
<sequence length="291" mass="32461">MSSLTFQSTLRLSSGNQIPRLGFGAAFNFGKAEDVAAVSKPSLLEALRVGYRHIDTAQMYNNEIYVGQAVREFGLKREDVFITSKVPSTSQDGLAAVDASLKDLGLDYIDLYLIHSPPRGKDARLKLWREILAAKKAGKIRSAGVSNFNERQLEEIKSAGLELPSVNQVELHPLCKQRPIVNYCNANSIAIEAYCPIIRGRLDNQQLDPKFASLHKLVDSLAKKYERDYAQILLRWSLQKGFIPLVRSSNPARIASNAQIYDFDLTDEEVDALDALDDENGHISWNPVNVE</sequence>
<dbReference type="InterPro" id="IPR023210">
    <property type="entry name" value="NADP_OxRdtase_dom"/>
</dbReference>
<dbReference type="OrthoDB" id="416253at2759"/>
<dbReference type="PANTHER" id="PTHR43827:SF13">
    <property type="entry name" value="ALDO_KETO REDUCTASE FAMILY PROTEIN"/>
    <property type="match status" value="1"/>
</dbReference>
<dbReference type="InterPro" id="IPR020471">
    <property type="entry name" value="AKR"/>
</dbReference>
<name>A0A8K0UQU6_9AGAR</name>
<evidence type="ECO:0000256" key="1">
    <source>
        <dbReference type="ARBA" id="ARBA00023002"/>
    </source>
</evidence>